<keyword evidence="2" id="KW-1133">Transmembrane helix</keyword>
<evidence type="ECO:0000313" key="4">
    <source>
        <dbReference type="Proteomes" id="UP000634229"/>
    </source>
</evidence>
<dbReference type="Proteomes" id="UP000634229">
    <property type="component" value="Unassembled WGS sequence"/>
</dbReference>
<evidence type="ECO:0000313" key="3">
    <source>
        <dbReference type="EMBL" id="MBL1099958.1"/>
    </source>
</evidence>
<evidence type="ECO:0000256" key="2">
    <source>
        <dbReference type="SAM" id="Phobius"/>
    </source>
</evidence>
<organism evidence="3 4">
    <name type="scientific">Streptomyces coffeae</name>
    <dbReference type="NCBI Taxonomy" id="621382"/>
    <lineage>
        <taxon>Bacteria</taxon>
        <taxon>Bacillati</taxon>
        <taxon>Actinomycetota</taxon>
        <taxon>Actinomycetes</taxon>
        <taxon>Kitasatosporales</taxon>
        <taxon>Streptomycetaceae</taxon>
        <taxon>Streptomyces</taxon>
    </lineage>
</organism>
<name>A0ABS1NIY5_9ACTN</name>
<dbReference type="EMBL" id="JAERRF010000016">
    <property type="protein sequence ID" value="MBL1099958.1"/>
    <property type="molecule type" value="Genomic_DNA"/>
</dbReference>
<gene>
    <name evidence="3" type="ORF">JK363_25465</name>
</gene>
<dbReference type="RefSeq" id="WP_201877569.1">
    <property type="nucleotide sequence ID" value="NZ_JAERRF010000016.1"/>
</dbReference>
<feature type="transmembrane region" description="Helical" evidence="2">
    <location>
        <begin position="45"/>
        <end position="66"/>
    </location>
</feature>
<comment type="caution">
    <text evidence="3">The sequence shown here is derived from an EMBL/GenBank/DDBJ whole genome shotgun (WGS) entry which is preliminary data.</text>
</comment>
<sequence length="94" mass="9906">MKKVLEGAGSILVFWGLAGLVHELVGWFRFWGLLGHLPFVDGHEWIASAVILVLGVVLVMIAEGMAGRPQGPKITAAAETGASVSADGDRARPE</sequence>
<accession>A0ABS1NIY5</accession>
<evidence type="ECO:0000256" key="1">
    <source>
        <dbReference type="SAM" id="MobiDB-lite"/>
    </source>
</evidence>
<feature type="transmembrane region" description="Helical" evidence="2">
    <location>
        <begin position="12"/>
        <end position="33"/>
    </location>
</feature>
<keyword evidence="2" id="KW-0472">Membrane</keyword>
<keyword evidence="2" id="KW-0812">Transmembrane</keyword>
<proteinExistence type="predicted"/>
<feature type="region of interest" description="Disordered" evidence="1">
    <location>
        <begin position="70"/>
        <end position="94"/>
    </location>
</feature>
<protein>
    <submittedName>
        <fullName evidence="3">Uncharacterized protein</fullName>
    </submittedName>
</protein>
<reference evidence="3 4" key="1">
    <citation type="submission" date="2021-01" db="EMBL/GenBank/DDBJ databases">
        <title>WGS of actinomycetes isolated from Thailand.</title>
        <authorList>
            <person name="Thawai C."/>
        </authorList>
    </citation>
    <scope>NUCLEOTIDE SEQUENCE [LARGE SCALE GENOMIC DNA]</scope>
    <source>
        <strain evidence="3 4">CA1R205</strain>
    </source>
</reference>
<keyword evidence="4" id="KW-1185">Reference proteome</keyword>